<dbReference type="STRING" id="1391654.AKJ09_03173"/>
<keyword evidence="3" id="KW-1185">Reference proteome</keyword>
<dbReference type="Proteomes" id="UP000064967">
    <property type="component" value="Chromosome"/>
</dbReference>
<dbReference type="KEGG" id="llu:AKJ09_03173"/>
<sequence>MIHAKTNATRSRSLLPLAAVGLAGLALAVASCAQANDSVDVTPDASTVPESGSPLVDVDADAALDASCDDASDGSCTTRELTCAEADFCAVPTNTDARFALLSVWGSSANDVWAVGSGGTIAHWDGAAWARIPFKGKDTLRAVGGSSATDVWIVSAPNLIAHVDGFHGDATKLEIQPPRDEGDPTNWLGSTLTYIWNIGPGEFFVGGPTTRGYPQNSLWRHYGTPTNPLDATSNWDVASTYCISGQVCPDSNGIWGTSANDLWVIGQKGGVRHSNGAVGNGGGANQWTLLKNTFTADNLLGIWGSSNSDIWIVGEGGTIRHWSNDASREWEIVPSPTTETLRAVWGSGPRDVWATGDNGTIIHWDGDSWRPATATFPVGPKPRLYRIWGSGPNDVWIVGEATALHFTGPKAPKGGTQ</sequence>
<proteinExistence type="predicted"/>
<gene>
    <name evidence="2" type="ORF">AKJ09_03173</name>
</gene>
<accession>A0A0K1PTP9</accession>
<keyword evidence="1" id="KW-0732">Signal</keyword>
<dbReference type="PROSITE" id="PS51257">
    <property type="entry name" value="PROKAR_LIPOPROTEIN"/>
    <property type="match status" value="1"/>
</dbReference>
<protein>
    <submittedName>
        <fullName evidence="2">Type IV fimbrial biogenesis protein PilY1</fullName>
    </submittedName>
</protein>
<dbReference type="OrthoDB" id="8093255at2"/>
<reference evidence="2 3" key="1">
    <citation type="submission" date="2015-08" db="EMBL/GenBank/DDBJ databases">
        <authorList>
            <person name="Babu N.S."/>
            <person name="Beckwith C.J."/>
            <person name="Beseler K.G."/>
            <person name="Brison A."/>
            <person name="Carone J.V."/>
            <person name="Caskin T.P."/>
            <person name="Diamond M."/>
            <person name="Durham M.E."/>
            <person name="Foxe J.M."/>
            <person name="Go M."/>
            <person name="Henderson B.A."/>
            <person name="Jones I.B."/>
            <person name="McGettigan J.A."/>
            <person name="Micheletti S.J."/>
            <person name="Nasrallah M.E."/>
            <person name="Ortiz D."/>
            <person name="Piller C.R."/>
            <person name="Privatt S.R."/>
            <person name="Schneider S.L."/>
            <person name="Sharp S."/>
            <person name="Smith T.C."/>
            <person name="Stanton J.D."/>
            <person name="Ullery H.E."/>
            <person name="Wilson R.J."/>
            <person name="Serrano M.G."/>
            <person name="Buck G."/>
            <person name="Lee V."/>
            <person name="Wang Y."/>
            <person name="Carvalho R."/>
            <person name="Voegtly L."/>
            <person name="Shi R."/>
            <person name="Duckworth R."/>
            <person name="Johnson A."/>
            <person name="Loviza R."/>
            <person name="Walstead R."/>
            <person name="Shah Z."/>
            <person name="Kiflezghi M."/>
            <person name="Wade K."/>
            <person name="Ball S.L."/>
            <person name="Bradley K.W."/>
            <person name="Asai D.J."/>
            <person name="Bowman C.A."/>
            <person name="Russell D.A."/>
            <person name="Pope W.H."/>
            <person name="Jacobs-Sera D."/>
            <person name="Hendrix R.W."/>
            <person name="Hatfull G.F."/>
        </authorList>
    </citation>
    <scope>NUCLEOTIDE SEQUENCE [LARGE SCALE GENOMIC DNA]</scope>
    <source>
        <strain evidence="2 3">DSM 27648</strain>
    </source>
</reference>
<feature type="chain" id="PRO_5005466025" evidence="1">
    <location>
        <begin position="36"/>
        <end position="417"/>
    </location>
</feature>
<dbReference type="InterPro" id="IPR006624">
    <property type="entry name" value="Beta-propeller_rpt_TECPR"/>
</dbReference>
<dbReference type="RefSeq" id="WP_146647786.1">
    <property type="nucleotide sequence ID" value="NZ_CP012333.1"/>
</dbReference>
<dbReference type="AlphaFoldDB" id="A0A0K1PTP9"/>
<evidence type="ECO:0000313" key="3">
    <source>
        <dbReference type="Proteomes" id="UP000064967"/>
    </source>
</evidence>
<name>A0A0K1PTP9_9BACT</name>
<feature type="signal peptide" evidence="1">
    <location>
        <begin position="1"/>
        <end position="35"/>
    </location>
</feature>
<dbReference type="SMART" id="SM00706">
    <property type="entry name" value="TECPR"/>
    <property type="match status" value="3"/>
</dbReference>
<organism evidence="2 3">
    <name type="scientific">Labilithrix luteola</name>
    <dbReference type="NCBI Taxonomy" id="1391654"/>
    <lineage>
        <taxon>Bacteria</taxon>
        <taxon>Pseudomonadati</taxon>
        <taxon>Myxococcota</taxon>
        <taxon>Polyangia</taxon>
        <taxon>Polyangiales</taxon>
        <taxon>Labilitrichaceae</taxon>
        <taxon>Labilithrix</taxon>
    </lineage>
</organism>
<evidence type="ECO:0000256" key="1">
    <source>
        <dbReference type="SAM" id="SignalP"/>
    </source>
</evidence>
<evidence type="ECO:0000313" key="2">
    <source>
        <dbReference type="EMBL" id="AKU96509.1"/>
    </source>
</evidence>
<dbReference type="EMBL" id="CP012333">
    <property type="protein sequence ID" value="AKU96509.1"/>
    <property type="molecule type" value="Genomic_DNA"/>
</dbReference>